<organism evidence="4">
    <name type="scientific">Aceria tosichella</name>
    <name type="common">wheat curl mite</name>
    <dbReference type="NCBI Taxonomy" id="561515"/>
    <lineage>
        <taxon>Eukaryota</taxon>
        <taxon>Metazoa</taxon>
        <taxon>Ecdysozoa</taxon>
        <taxon>Arthropoda</taxon>
        <taxon>Chelicerata</taxon>
        <taxon>Arachnida</taxon>
        <taxon>Acari</taxon>
        <taxon>Acariformes</taxon>
        <taxon>Trombidiformes</taxon>
        <taxon>Prostigmata</taxon>
        <taxon>Eupodina</taxon>
        <taxon>Eriophyoidea</taxon>
        <taxon>Eriophyidae</taxon>
        <taxon>Eriophyinae</taxon>
        <taxon>Aceriini</taxon>
        <taxon>Aceria</taxon>
    </lineage>
</organism>
<dbReference type="GO" id="GO:0000028">
    <property type="term" value="P:ribosomal small subunit assembly"/>
    <property type="evidence" value="ECO:0007669"/>
    <property type="project" value="TreeGrafter"/>
</dbReference>
<dbReference type="GO" id="GO:0003735">
    <property type="term" value="F:structural constituent of ribosome"/>
    <property type="evidence" value="ECO:0007669"/>
    <property type="project" value="InterPro"/>
</dbReference>
<evidence type="ECO:0000313" key="4">
    <source>
        <dbReference type="EMBL" id="MDE48953.1"/>
    </source>
</evidence>
<dbReference type="InterPro" id="IPR001266">
    <property type="entry name" value="Ribosomal_eS19"/>
</dbReference>
<accession>A0A6G1SGB2</accession>
<comment type="similarity">
    <text evidence="1">Belongs to the eukaryotic ribosomal protein eS19 family.</text>
</comment>
<dbReference type="EMBL" id="GGYP01004182">
    <property type="protein sequence ID" value="MDE48953.1"/>
    <property type="molecule type" value="Transcribed_RNA"/>
</dbReference>
<dbReference type="SMART" id="SM01413">
    <property type="entry name" value="Ribosomal_S19e"/>
    <property type="match status" value="1"/>
</dbReference>
<dbReference type="AlphaFoldDB" id="A0A6G1SGB2"/>
<keyword evidence="3" id="KW-0687">Ribonucleoprotein</keyword>
<dbReference type="GO" id="GO:0022627">
    <property type="term" value="C:cytosolic small ribosomal subunit"/>
    <property type="evidence" value="ECO:0007669"/>
    <property type="project" value="TreeGrafter"/>
</dbReference>
<proteinExistence type="inferred from homology"/>
<protein>
    <submittedName>
        <fullName evidence="4">40S ribosomal protein S19</fullName>
    </submittedName>
</protein>
<sequence>MAPSNKRTHSVGVKDVDQSDLVKALAAYLKRQGKLPVPDWVDTVKTATFKELAPSDQDWFYTRCASIARHLYYSSPTGVGALAKIHGGRYRRGVRPSHFATASTSIARKALQSLEEIKWLEKVEKGGRRLTPKGFRDLDRVAAQVKVTKKNVY</sequence>
<dbReference type="FunFam" id="1.10.10.10:FF:000118">
    <property type="entry name" value="40S ribosomal protein S19"/>
    <property type="match status" value="1"/>
</dbReference>
<dbReference type="InterPro" id="IPR036388">
    <property type="entry name" value="WH-like_DNA-bd_sf"/>
</dbReference>
<dbReference type="PROSITE" id="PS00628">
    <property type="entry name" value="RIBOSOMAL_S19E"/>
    <property type="match status" value="1"/>
</dbReference>
<gene>
    <name evidence="4" type="primary">Rps19</name>
    <name evidence="4" type="ORF">g.1327</name>
</gene>
<dbReference type="PANTHER" id="PTHR11710:SF0">
    <property type="entry name" value="40S RIBOSOMAL PROTEIN S19"/>
    <property type="match status" value="1"/>
</dbReference>
<dbReference type="InterPro" id="IPR018277">
    <property type="entry name" value="Ribosomal_eS19_CS"/>
</dbReference>
<reference evidence="4" key="1">
    <citation type="submission" date="2018-10" db="EMBL/GenBank/DDBJ databases">
        <title>Transcriptome assembly of Aceria tosichella (Wheat curl mite) Type 2.</title>
        <authorList>
            <person name="Scully E.D."/>
            <person name="Geib S.M."/>
            <person name="Palmer N.A."/>
            <person name="Gupta A.K."/>
            <person name="Sarath G."/>
            <person name="Tatineni S."/>
        </authorList>
    </citation>
    <scope>NUCLEOTIDE SEQUENCE</scope>
    <source>
        <strain evidence="4">LincolnNE</strain>
    </source>
</reference>
<keyword evidence="2 4" id="KW-0689">Ribosomal protein</keyword>
<dbReference type="Pfam" id="PF01090">
    <property type="entry name" value="Ribosomal_S19e"/>
    <property type="match status" value="1"/>
</dbReference>
<evidence type="ECO:0000256" key="3">
    <source>
        <dbReference type="ARBA" id="ARBA00023274"/>
    </source>
</evidence>
<dbReference type="Gene3D" id="1.10.10.10">
    <property type="entry name" value="Winged helix-like DNA-binding domain superfamily/Winged helix DNA-binding domain"/>
    <property type="match status" value="1"/>
</dbReference>
<dbReference type="GO" id="GO:0002181">
    <property type="term" value="P:cytoplasmic translation"/>
    <property type="evidence" value="ECO:0007669"/>
    <property type="project" value="UniProtKB-ARBA"/>
</dbReference>
<evidence type="ECO:0000256" key="2">
    <source>
        <dbReference type="ARBA" id="ARBA00022980"/>
    </source>
</evidence>
<dbReference type="InterPro" id="IPR036390">
    <property type="entry name" value="WH_DNA-bd_sf"/>
</dbReference>
<dbReference type="GO" id="GO:0003723">
    <property type="term" value="F:RNA binding"/>
    <property type="evidence" value="ECO:0007669"/>
    <property type="project" value="TreeGrafter"/>
</dbReference>
<name>A0A6G1SGB2_9ACAR</name>
<dbReference type="SUPFAM" id="SSF46785">
    <property type="entry name" value="Winged helix' DNA-binding domain"/>
    <property type="match status" value="1"/>
</dbReference>
<evidence type="ECO:0000256" key="1">
    <source>
        <dbReference type="ARBA" id="ARBA00010014"/>
    </source>
</evidence>
<dbReference type="PANTHER" id="PTHR11710">
    <property type="entry name" value="40S RIBOSOMAL PROTEIN S19"/>
    <property type="match status" value="1"/>
</dbReference>